<keyword evidence="3" id="KW-1185">Reference proteome</keyword>
<sequence>MKMASAQALPSSWKQEHLEARKRQQLEEFRKEKAAEKAKKSESTPKPMFLMLA</sequence>
<feature type="region of interest" description="Disordered" evidence="1">
    <location>
        <begin position="1"/>
        <end position="53"/>
    </location>
</feature>
<gene>
    <name evidence="2" type="ORF">PVK06_002055</name>
</gene>
<evidence type="ECO:0000313" key="2">
    <source>
        <dbReference type="EMBL" id="KAK5845825.1"/>
    </source>
</evidence>
<reference evidence="2 3" key="1">
    <citation type="submission" date="2023-03" db="EMBL/GenBank/DDBJ databases">
        <title>WGS of Gossypium arboreum.</title>
        <authorList>
            <person name="Yu D."/>
        </authorList>
    </citation>
    <scope>NUCLEOTIDE SEQUENCE [LARGE SCALE GENOMIC DNA]</scope>
    <source>
        <tissue evidence="2">Leaf</tissue>
    </source>
</reference>
<comment type="caution">
    <text evidence="2">The sequence shown here is derived from an EMBL/GenBank/DDBJ whole genome shotgun (WGS) entry which is preliminary data.</text>
</comment>
<evidence type="ECO:0000256" key="1">
    <source>
        <dbReference type="SAM" id="MobiDB-lite"/>
    </source>
</evidence>
<feature type="compositionally biased region" description="Basic and acidic residues" evidence="1">
    <location>
        <begin position="14"/>
        <end position="43"/>
    </location>
</feature>
<protein>
    <submittedName>
        <fullName evidence="2">Uncharacterized protein</fullName>
    </submittedName>
</protein>
<organism evidence="2 3">
    <name type="scientific">Gossypium arboreum</name>
    <name type="common">Tree cotton</name>
    <name type="synonym">Gossypium nanking</name>
    <dbReference type="NCBI Taxonomy" id="29729"/>
    <lineage>
        <taxon>Eukaryota</taxon>
        <taxon>Viridiplantae</taxon>
        <taxon>Streptophyta</taxon>
        <taxon>Embryophyta</taxon>
        <taxon>Tracheophyta</taxon>
        <taxon>Spermatophyta</taxon>
        <taxon>Magnoliopsida</taxon>
        <taxon>eudicotyledons</taxon>
        <taxon>Gunneridae</taxon>
        <taxon>Pentapetalae</taxon>
        <taxon>rosids</taxon>
        <taxon>malvids</taxon>
        <taxon>Malvales</taxon>
        <taxon>Malvaceae</taxon>
        <taxon>Malvoideae</taxon>
        <taxon>Gossypium</taxon>
    </lineage>
</organism>
<accession>A0ABR0R2W8</accession>
<dbReference type="Proteomes" id="UP001358586">
    <property type="component" value="Chromosome 1"/>
</dbReference>
<evidence type="ECO:0000313" key="3">
    <source>
        <dbReference type="Proteomes" id="UP001358586"/>
    </source>
</evidence>
<name>A0ABR0R2W8_GOSAR</name>
<dbReference type="EMBL" id="JARKNE010000001">
    <property type="protein sequence ID" value="KAK5845825.1"/>
    <property type="molecule type" value="Genomic_DNA"/>
</dbReference>
<proteinExistence type="predicted"/>